<dbReference type="InterPro" id="IPR017853">
    <property type="entry name" value="GH"/>
</dbReference>
<evidence type="ECO:0000256" key="4">
    <source>
        <dbReference type="ARBA" id="ARBA00023277"/>
    </source>
</evidence>
<feature type="chain" id="PRO_5041648687" description="GH10 domain-containing protein" evidence="6">
    <location>
        <begin position="23"/>
        <end position="1018"/>
    </location>
</feature>
<dbReference type="PANTHER" id="PTHR31490:SF80">
    <property type="entry name" value="ENDO-1,4-BETA-XYLANASE A-LIKE ISOFORM X1"/>
    <property type="match status" value="1"/>
</dbReference>
<keyword evidence="6" id="KW-0732">Signal</keyword>
<evidence type="ECO:0000259" key="7">
    <source>
        <dbReference type="PROSITE" id="PS51760"/>
    </source>
</evidence>
<dbReference type="Pfam" id="PF02018">
    <property type="entry name" value="CBM_4_9"/>
    <property type="match status" value="1"/>
</dbReference>
<evidence type="ECO:0000256" key="1">
    <source>
        <dbReference type="ARBA" id="ARBA00007495"/>
    </source>
</evidence>
<evidence type="ECO:0000256" key="5">
    <source>
        <dbReference type="ARBA" id="ARBA00023326"/>
    </source>
</evidence>
<comment type="caution">
    <text evidence="8">The sequence shown here is derived from an EMBL/GenBank/DDBJ whole genome shotgun (WGS) entry which is preliminary data.</text>
</comment>
<dbReference type="SUPFAM" id="SSF49785">
    <property type="entry name" value="Galactose-binding domain-like"/>
    <property type="match status" value="1"/>
</dbReference>
<feature type="signal peptide" evidence="6">
    <location>
        <begin position="1"/>
        <end position="22"/>
    </location>
</feature>
<reference evidence="8" key="1">
    <citation type="submission" date="2022-12" db="EMBL/GenBank/DDBJ databases">
        <title>Draft genome assemblies for two species of Escallonia (Escalloniales).</title>
        <authorList>
            <person name="Chanderbali A."/>
            <person name="Dervinis C."/>
            <person name="Anghel I."/>
            <person name="Soltis D."/>
            <person name="Soltis P."/>
            <person name="Zapata F."/>
        </authorList>
    </citation>
    <scope>NUCLEOTIDE SEQUENCE</scope>
    <source>
        <strain evidence="8">UCBG64.0493</strain>
        <tissue evidence="8">Leaf</tissue>
    </source>
</reference>
<gene>
    <name evidence="8" type="ORF">RJ639_041082</name>
</gene>
<accession>A0AA88WGL5</accession>
<dbReference type="InterPro" id="IPR003305">
    <property type="entry name" value="CenC_carb-bd"/>
</dbReference>
<protein>
    <recommendedName>
        <fullName evidence="7">GH10 domain-containing protein</fullName>
    </recommendedName>
</protein>
<keyword evidence="9" id="KW-1185">Reference proteome</keyword>
<evidence type="ECO:0000256" key="3">
    <source>
        <dbReference type="ARBA" id="ARBA00022801"/>
    </source>
</evidence>
<keyword evidence="3" id="KW-0378">Hydrolase</keyword>
<dbReference type="Pfam" id="PF00331">
    <property type="entry name" value="Glyco_hydro_10"/>
    <property type="match status" value="2"/>
</dbReference>
<sequence length="1018" mass="115047">MEVCVLLLVLLSLQFAGSRVEASSYNHSASIKCLANPLVPQYGGGLVVNPQFEKGLEGWNAFGSGKISTRKSALGNPFVVASDRHQIVFRNGYIWKKGLSTHFLISEGKETVVVTLRDSSKPRMVIGSVIAQSGCWSMVKGGITVNVSMTFELYFEVRKRKLRLHVLDKHGEKLQGAKVIIEQKKPHFPIGCAVAATIVNHTDYQSWLTSRGFAATTFDNEMKWYFTERNQGHDEKYNLDWVKALPPRELLNAAIRRIGSVMSRYAGEVIAWDIVNENVHFHFFEDRLGQNASAKFYKIAATLDQQATTFLNEYNTVESPEDMEVIPSKYIQRLEQIRSFPGNENMAEYLEEVMREAYSHPAVQGIILWPGNVPRGCKSECLVEFQGDPPQNCSKMCLTDSNFKNLPTGDLVDKLLKEWNRERLEGNTDDNGVYQHQVFYGHHLVIISDPRYGTEASPYNYSASIKCLAEPPVPLYDGGLLVNPKFDNGLEGWNVYGNGKIATRKSGNGNNYAVAYDRGHAHDTIMQKLNLQDGLYYTFSAWVQISEGKETVSVALKDSTNPRNIIGSVVAQSGCWSMIKGGVVVNASMSAELYFENNNTKPELWVDSVSLQSFTKAQWRDQQTENIEKVRKRKVRLQVSDKQGKKIQGAQITIEEKKPEFQIGCAVAAPIINTTGYQDWFVSKGFSVSVFNNEMKWYYNEKVPGTENYTVPDAMLAFFEKHGVAVRGHCVHWDLERQNMPWTKALPNKELWDALWRRMDSVMKRYAGKVIAWDVVNENVHFHYLEDRLGPNTSAMLYKRAAELDPKATLFLNEFKTLEYPEDMPLIPSRYIEKLDEIRSFPGLENKVIALGLQAHFNSYPNLPYVRACLDVLGETRMPIWLTEFDIGKGPNQAGYLEEVMREVYSHPAVEGIMLWPGNPPKDCKEECIRPNGTCGKMCLTDTDFKNLPTGDVVDRLMKDWNRAILKGNTDENGVYGHQVIYGEHLVTVLDPCTGKNVTSPLNVTRDNSEALDVKIDI</sequence>
<evidence type="ECO:0000256" key="6">
    <source>
        <dbReference type="SAM" id="SignalP"/>
    </source>
</evidence>
<organism evidence="8 9">
    <name type="scientific">Escallonia herrerae</name>
    <dbReference type="NCBI Taxonomy" id="1293975"/>
    <lineage>
        <taxon>Eukaryota</taxon>
        <taxon>Viridiplantae</taxon>
        <taxon>Streptophyta</taxon>
        <taxon>Embryophyta</taxon>
        <taxon>Tracheophyta</taxon>
        <taxon>Spermatophyta</taxon>
        <taxon>Magnoliopsida</taxon>
        <taxon>eudicotyledons</taxon>
        <taxon>Gunneridae</taxon>
        <taxon>Pentapetalae</taxon>
        <taxon>asterids</taxon>
        <taxon>campanulids</taxon>
        <taxon>Escalloniales</taxon>
        <taxon>Escalloniaceae</taxon>
        <taxon>Escallonia</taxon>
    </lineage>
</organism>
<dbReference type="InterPro" id="IPR008979">
    <property type="entry name" value="Galactose-bd-like_sf"/>
</dbReference>
<keyword evidence="5" id="KW-0624">Polysaccharide degradation</keyword>
<evidence type="ECO:0000313" key="9">
    <source>
        <dbReference type="Proteomes" id="UP001188597"/>
    </source>
</evidence>
<keyword evidence="4" id="KW-0119">Carbohydrate metabolism</keyword>
<evidence type="ECO:0000313" key="8">
    <source>
        <dbReference type="EMBL" id="KAK3027476.1"/>
    </source>
</evidence>
<evidence type="ECO:0000256" key="2">
    <source>
        <dbReference type="ARBA" id="ARBA00022737"/>
    </source>
</evidence>
<feature type="domain" description="GH10" evidence="7">
    <location>
        <begin position="648"/>
        <end position="957"/>
    </location>
</feature>
<dbReference type="InterPro" id="IPR044846">
    <property type="entry name" value="GH10"/>
</dbReference>
<dbReference type="PANTHER" id="PTHR31490">
    <property type="entry name" value="GLYCOSYL HYDROLASE"/>
    <property type="match status" value="1"/>
</dbReference>
<dbReference type="Proteomes" id="UP001188597">
    <property type="component" value="Unassembled WGS sequence"/>
</dbReference>
<proteinExistence type="inferred from homology"/>
<name>A0AA88WGL5_9ASTE</name>
<dbReference type="AlphaFoldDB" id="A0AA88WGL5"/>
<dbReference type="PROSITE" id="PS51760">
    <property type="entry name" value="GH10_2"/>
    <property type="match status" value="1"/>
</dbReference>
<dbReference type="Gene3D" id="3.20.20.80">
    <property type="entry name" value="Glycosidases"/>
    <property type="match status" value="2"/>
</dbReference>
<comment type="similarity">
    <text evidence="1">Belongs to the glycosyl hydrolase 10 (cellulase F) family.</text>
</comment>
<dbReference type="GO" id="GO:0000272">
    <property type="term" value="P:polysaccharide catabolic process"/>
    <property type="evidence" value="ECO:0007669"/>
    <property type="project" value="UniProtKB-KW"/>
</dbReference>
<dbReference type="SUPFAM" id="SSF51445">
    <property type="entry name" value="(Trans)glycosidases"/>
    <property type="match status" value="2"/>
</dbReference>
<dbReference type="Gene3D" id="2.60.120.260">
    <property type="entry name" value="Galactose-binding domain-like"/>
    <property type="match status" value="2"/>
</dbReference>
<dbReference type="EMBL" id="JAVXUP010000459">
    <property type="protein sequence ID" value="KAK3027476.1"/>
    <property type="molecule type" value="Genomic_DNA"/>
</dbReference>
<keyword evidence="2" id="KW-0677">Repeat</keyword>
<dbReference type="InterPro" id="IPR001000">
    <property type="entry name" value="GH10_dom"/>
</dbReference>
<dbReference type="SMART" id="SM00633">
    <property type="entry name" value="Glyco_10"/>
    <property type="match status" value="1"/>
</dbReference>
<dbReference type="GO" id="GO:0031176">
    <property type="term" value="F:endo-1,4-beta-xylanase activity"/>
    <property type="evidence" value="ECO:0007669"/>
    <property type="project" value="UniProtKB-ARBA"/>
</dbReference>